<accession>Q0SLJ2</accession>
<dbReference type="EMBL" id="CP002949">
    <property type="protein sequence ID" value="AEL70586.1"/>
    <property type="molecule type" value="Genomic_DNA"/>
</dbReference>
<evidence type="ECO:0000313" key="2">
    <source>
        <dbReference type="Proteomes" id="UP000005216"/>
    </source>
</evidence>
<evidence type="ECO:0008006" key="3">
    <source>
        <dbReference type="Google" id="ProtNLM"/>
    </source>
</evidence>
<dbReference type="HOGENOM" id="CLU_3285799_0_0_12"/>
<dbReference type="AlphaFoldDB" id="Q0SLJ2"/>
<sequence>MENKNIVKVFFMLLLLFIMACEAYVNEKNNRFIAFRCFKA</sequence>
<dbReference type="PROSITE" id="PS51257">
    <property type="entry name" value="PROKAR_LIPOPROTEIN"/>
    <property type="match status" value="1"/>
</dbReference>
<gene>
    <name evidence="1" type="ordered locus">BafPKo_J0005</name>
</gene>
<keyword evidence="2" id="KW-1185">Reference proteome</keyword>
<dbReference type="Proteomes" id="UP000005216">
    <property type="component" value="Plasmid lp38"/>
</dbReference>
<protein>
    <recommendedName>
        <fullName evidence="3">Lipoprotein</fullName>
    </recommendedName>
</protein>
<reference evidence="1 2" key="1">
    <citation type="journal article" date="2011" name="J. Bacteriol.">
        <title>Whole-genome sequences of two Borrelia afzelii and two Borrelia garinii Lyme disease agent isolates.</title>
        <authorList>
            <person name="Casjens S.R."/>
            <person name="Mongodin E.F."/>
            <person name="Qiu W.-G."/>
            <person name="Dunn J.J."/>
            <person name="Luft B.J."/>
            <person name="Fraser-Liggett C.M."/>
            <person name="Schutzer S.E."/>
        </authorList>
    </citation>
    <scope>NUCLEOTIDE SEQUENCE [LARGE SCALE GENOMIC DNA]</scope>
    <source>
        <strain evidence="1 2">PKo</strain>
    </source>
</reference>
<proteinExistence type="predicted"/>
<geneLocation type="plasmid" evidence="1 2">
    <name>lp38</name>
</geneLocation>
<evidence type="ECO:0000313" key="1">
    <source>
        <dbReference type="EMBL" id="AEL70586.1"/>
    </source>
</evidence>
<keyword evidence="1" id="KW-0614">Plasmid</keyword>
<dbReference type="PATRIC" id="fig|390236.22.peg.1372"/>
<name>Q0SLJ2_BORAP</name>
<organism evidence="1 2">
    <name type="scientific">Borreliella afzelii (strain PKo)</name>
    <name type="common">Borrelia afzelii</name>
    <dbReference type="NCBI Taxonomy" id="390236"/>
    <lineage>
        <taxon>Bacteria</taxon>
        <taxon>Pseudomonadati</taxon>
        <taxon>Spirochaetota</taxon>
        <taxon>Spirochaetia</taxon>
        <taxon>Spirochaetales</taxon>
        <taxon>Borreliaceae</taxon>
        <taxon>Borreliella</taxon>
    </lineage>
</organism>
<dbReference type="KEGG" id="baf:BAPKO_3030"/>
<dbReference type="KEGG" id="bafz:BafPKo_J0005"/>